<dbReference type="InterPro" id="IPR016032">
    <property type="entry name" value="Sig_transdc_resp-reg_C-effctor"/>
</dbReference>
<feature type="coiled-coil region" evidence="1">
    <location>
        <begin position="767"/>
        <end position="825"/>
    </location>
</feature>
<name>A0A9D9EGP5_9BACT</name>
<keyword evidence="3" id="KW-0732">Signal</keyword>
<organism evidence="5 6">
    <name type="scientific">Candidatus Enterocola intestinipullorum</name>
    <dbReference type="NCBI Taxonomy" id="2840783"/>
    <lineage>
        <taxon>Bacteria</taxon>
        <taxon>Pseudomonadati</taxon>
        <taxon>Bacteroidota</taxon>
        <taxon>Bacteroidia</taxon>
        <taxon>Bacteroidales</taxon>
        <taxon>Candidatus Enterocola</taxon>
    </lineage>
</organism>
<evidence type="ECO:0000256" key="2">
    <source>
        <dbReference type="SAM" id="Phobius"/>
    </source>
</evidence>
<evidence type="ECO:0000313" key="6">
    <source>
        <dbReference type="Proteomes" id="UP000823637"/>
    </source>
</evidence>
<comment type="caution">
    <text evidence="5">The sequence shown here is derived from an EMBL/GenBank/DDBJ whole genome shotgun (WGS) entry which is preliminary data.</text>
</comment>
<feature type="domain" description="Two component regulator three Y" evidence="4">
    <location>
        <begin position="679"/>
        <end position="738"/>
    </location>
</feature>
<reference evidence="5" key="1">
    <citation type="submission" date="2020-10" db="EMBL/GenBank/DDBJ databases">
        <authorList>
            <person name="Gilroy R."/>
        </authorList>
    </citation>
    <scope>NUCLEOTIDE SEQUENCE</scope>
    <source>
        <strain evidence="5">D3-1215</strain>
    </source>
</reference>
<keyword evidence="2" id="KW-0812">Transmembrane</keyword>
<dbReference type="SUPFAM" id="SSF46894">
    <property type="entry name" value="C-terminal effector domain of the bipartite response regulators"/>
    <property type="match status" value="1"/>
</dbReference>
<feature type="signal peptide" evidence="3">
    <location>
        <begin position="1"/>
        <end position="20"/>
    </location>
</feature>
<proteinExistence type="predicted"/>
<keyword evidence="2" id="KW-1133">Transmembrane helix</keyword>
<keyword evidence="2" id="KW-0472">Membrane</keyword>
<accession>A0A9D9EGP5</accession>
<evidence type="ECO:0000259" key="4">
    <source>
        <dbReference type="Pfam" id="PF07495"/>
    </source>
</evidence>
<dbReference type="Gene3D" id="2.130.10.10">
    <property type="entry name" value="YVTN repeat-like/Quinoprotein amine dehydrogenase"/>
    <property type="match status" value="2"/>
</dbReference>
<evidence type="ECO:0000313" key="5">
    <source>
        <dbReference type="EMBL" id="MBO8447319.1"/>
    </source>
</evidence>
<dbReference type="Pfam" id="PF07495">
    <property type="entry name" value="Y_Y_Y"/>
    <property type="match status" value="1"/>
</dbReference>
<evidence type="ECO:0000256" key="1">
    <source>
        <dbReference type="SAM" id="Coils"/>
    </source>
</evidence>
<protein>
    <recommendedName>
        <fullName evidence="4">Two component regulator three Y domain-containing protein</fullName>
    </recommendedName>
</protein>
<dbReference type="Proteomes" id="UP000823637">
    <property type="component" value="Unassembled WGS sequence"/>
</dbReference>
<dbReference type="GO" id="GO:0003677">
    <property type="term" value="F:DNA binding"/>
    <property type="evidence" value="ECO:0007669"/>
    <property type="project" value="InterPro"/>
</dbReference>
<dbReference type="InterPro" id="IPR011123">
    <property type="entry name" value="Y_Y_Y"/>
</dbReference>
<dbReference type="EMBL" id="JADIMR010000091">
    <property type="protein sequence ID" value="MBO8447319.1"/>
    <property type="molecule type" value="Genomic_DNA"/>
</dbReference>
<dbReference type="GO" id="GO:0006355">
    <property type="term" value="P:regulation of DNA-templated transcription"/>
    <property type="evidence" value="ECO:0007669"/>
    <property type="project" value="InterPro"/>
</dbReference>
<keyword evidence="1" id="KW-0175">Coiled coil</keyword>
<dbReference type="SUPFAM" id="SSF50998">
    <property type="entry name" value="Quinoprotein alcohol dehydrogenase-like"/>
    <property type="match status" value="1"/>
</dbReference>
<dbReference type="Gene3D" id="2.60.40.10">
    <property type="entry name" value="Immunoglobulins"/>
    <property type="match status" value="1"/>
</dbReference>
<dbReference type="AlphaFoldDB" id="A0A9D9EGP5"/>
<dbReference type="InterPro" id="IPR011047">
    <property type="entry name" value="Quinoprotein_ADH-like_sf"/>
</dbReference>
<dbReference type="InterPro" id="IPR013783">
    <property type="entry name" value="Ig-like_fold"/>
</dbReference>
<feature type="transmembrane region" description="Helical" evidence="2">
    <location>
        <begin position="742"/>
        <end position="763"/>
    </location>
</feature>
<evidence type="ECO:0000256" key="3">
    <source>
        <dbReference type="SAM" id="SignalP"/>
    </source>
</evidence>
<gene>
    <name evidence="5" type="ORF">IAC32_06200</name>
</gene>
<dbReference type="InterPro" id="IPR015943">
    <property type="entry name" value="WD40/YVTN_repeat-like_dom_sf"/>
</dbReference>
<feature type="chain" id="PRO_5039657793" description="Two component regulator three Y domain-containing protein" evidence="3">
    <location>
        <begin position="21"/>
        <end position="959"/>
    </location>
</feature>
<reference evidence="5" key="2">
    <citation type="journal article" date="2021" name="PeerJ">
        <title>Extensive microbial diversity within the chicken gut microbiome revealed by metagenomics and culture.</title>
        <authorList>
            <person name="Gilroy R."/>
            <person name="Ravi A."/>
            <person name="Getino M."/>
            <person name="Pursley I."/>
            <person name="Horton D.L."/>
            <person name="Alikhan N.F."/>
            <person name="Baker D."/>
            <person name="Gharbi K."/>
            <person name="Hall N."/>
            <person name="Watson M."/>
            <person name="Adriaenssens E.M."/>
            <person name="Foster-Nyarko E."/>
            <person name="Jarju S."/>
            <person name="Secka A."/>
            <person name="Antonio M."/>
            <person name="Oren A."/>
            <person name="Chaudhuri R.R."/>
            <person name="La Ragione R."/>
            <person name="Hildebrand F."/>
            <person name="Pallen M.J."/>
        </authorList>
    </citation>
    <scope>NUCLEOTIDE SEQUENCE</scope>
    <source>
        <strain evidence="5">D3-1215</strain>
    </source>
</reference>
<sequence length="959" mass="110364">MKKLILIVWSLVFLLPAANAEIRQVIENFSKDDYEAGAQNWQVKQQKNGIMYFANMNALLSFDGIKWQRHEVPGCGNSLRALHIADNGDVYVGGHNIFGVFKAGNNGLGEFENLSVKLPDGEKNFNEIWFINSLGNKIIFQSYEKLFIYENDRLSVLSSNGRQMLYSTVVHNTLFIATKFDGVFTLNGSQLSPLPNGIDFENKTVCSIVEWNGKLLFVTQDDGLYLYDSWEEAKPFATPSNEEIKTYQAFCAQIKGDKLAVGTVQNGVYVINLISGEYKNINTKNGLQNNTVLSLSFDLNQDLWLGLNRGIDYINLNSPFKLLFDQNNNFGSGYSSLLINHELYLGTNQGLFVTSYNRGDISEIQSIDGTQGQVYNILQVDNKIYCCHHNGLYEIIGNTARRIVNVEGIWTIQRLQKNPNYLIAGFYNGLLLMEKQGTTWTFSHIVEGFNQSSRLFEQDENGDIWVSHGLLGVFRITLSDDLESAANVKFYGKEEGFAYNEHISVFKIDSQIIFAAEDGIYRYDKQSDKMVLDDAMNKSLMGPGQYFYFKQSGNRLWFLKNNSICYAEKQNGNEYSSNPGKAFSIPEELIYEYFNISVLDNNHILVSNEEGFTVVDFNALDQVRIHDVYIRNIYDVKTGNSFAQQYKKGNNATENEKIEIDFKDNSIGFEYCSASYSDQKNKQTLYSTRLVGYENDWSEPTTETNRVFSDLSNGNYTFQVKTYNRNYESAISEIEFTILPPWYRTIVAYICYIIILIIIVLLINRYIKHKEKILEKENQKLMEEQKKTYEREKNEREKQLIELRNSHLEAELKNKSNELASSTMNLIRKNEILIDIKEELQKIQNAIPAGKEKENLCAKIDKVVANINENIEHDDDWMKFEKEFDNIHQNFIKRLSETYKGLTVNDKKLCAYLKMNLVSKDIAPLMNISVRGVEIGRYRLRKKLNLDRDTNLTDFLQNF</sequence>